<evidence type="ECO:0000313" key="2">
    <source>
        <dbReference type="EMBL" id="RXF74459.1"/>
    </source>
</evidence>
<reference evidence="2 3" key="1">
    <citation type="submission" date="2018-12" db="EMBL/GenBank/DDBJ databases">
        <title>bacterium Hansschlegelia zhihuaiae S113.</title>
        <authorList>
            <person name="He J."/>
        </authorList>
    </citation>
    <scope>NUCLEOTIDE SEQUENCE [LARGE SCALE GENOMIC DNA]</scope>
    <source>
        <strain evidence="2 3">S 113</strain>
    </source>
</reference>
<protein>
    <submittedName>
        <fullName evidence="2">Uncharacterized protein</fullName>
    </submittedName>
</protein>
<evidence type="ECO:0000256" key="1">
    <source>
        <dbReference type="SAM" id="SignalP"/>
    </source>
</evidence>
<dbReference type="RefSeq" id="WP_128776684.1">
    <property type="nucleotide sequence ID" value="NZ_RYFI01000004.1"/>
</dbReference>
<organism evidence="2 3">
    <name type="scientific">Hansschlegelia zhihuaiae</name>
    <dbReference type="NCBI Taxonomy" id="405005"/>
    <lineage>
        <taxon>Bacteria</taxon>
        <taxon>Pseudomonadati</taxon>
        <taxon>Pseudomonadota</taxon>
        <taxon>Alphaproteobacteria</taxon>
        <taxon>Hyphomicrobiales</taxon>
        <taxon>Methylopilaceae</taxon>
        <taxon>Hansschlegelia</taxon>
    </lineage>
</organism>
<sequence>MHRIFVTGAACAAIVIGCLAQSGVRAAEMSAQTAAVSLEELYKSSIYDAAVKRRSFRRPLTPIDASLPKVTVVTLTTKSDDPVEPTRFNVTKGVLKLDRKDGVSGVLLQPTWVSLPAESRPACKGARNPVLRLQQILGMPPVGGQWELVQFKVAPKHIFRPCGSGPDITTTECAFKLPTKFSSPEERRAVEKTQLFVFEQMWSSFIEGFPEPGYPFTGMGWTYDWSETSEDHFGISEYVVDEKAPVTDIRVLTPEQFCRSR</sequence>
<comment type="caution">
    <text evidence="2">The sequence shown here is derived from an EMBL/GenBank/DDBJ whole genome shotgun (WGS) entry which is preliminary data.</text>
</comment>
<keyword evidence="3" id="KW-1185">Reference proteome</keyword>
<feature type="chain" id="PRO_5020905411" evidence="1">
    <location>
        <begin position="27"/>
        <end position="261"/>
    </location>
</feature>
<dbReference type="OrthoDB" id="747120at2"/>
<gene>
    <name evidence="2" type="ORF">EK403_06535</name>
</gene>
<feature type="signal peptide" evidence="1">
    <location>
        <begin position="1"/>
        <end position="26"/>
    </location>
</feature>
<dbReference type="PROSITE" id="PS51257">
    <property type="entry name" value="PROKAR_LIPOPROTEIN"/>
    <property type="match status" value="1"/>
</dbReference>
<proteinExistence type="predicted"/>
<name>A0A4Q0MN11_9HYPH</name>
<dbReference type="EMBL" id="RYFI01000004">
    <property type="protein sequence ID" value="RXF74459.1"/>
    <property type="molecule type" value="Genomic_DNA"/>
</dbReference>
<dbReference type="AlphaFoldDB" id="A0A4Q0MN11"/>
<evidence type="ECO:0000313" key="3">
    <source>
        <dbReference type="Proteomes" id="UP000289708"/>
    </source>
</evidence>
<accession>A0A4Q0MN11</accession>
<dbReference type="Proteomes" id="UP000289708">
    <property type="component" value="Unassembled WGS sequence"/>
</dbReference>
<keyword evidence="1" id="KW-0732">Signal</keyword>